<dbReference type="Gene3D" id="1.10.10.2520">
    <property type="entry name" value="Cell wall hydrolase SleB, domain 1"/>
    <property type="match status" value="1"/>
</dbReference>
<evidence type="ECO:0000256" key="1">
    <source>
        <dbReference type="SAM" id="SignalP"/>
    </source>
</evidence>
<dbReference type="Gene3D" id="6.20.240.60">
    <property type="match status" value="1"/>
</dbReference>
<reference evidence="3 4" key="1">
    <citation type="journal article" date="2004" name="Nucleic Acids Res.">
        <title>Genome sequence of Symbiobacterium thermophilum, an uncultivable bacterium that depends on microbial commensalism.</title>
        <authorList>
            <person name="Ueda K."/>
            <person name="Yamashita A."/>
            <person name="Ishikawa J."/>
            <person name="Shimada M."/>
            <person name="Watsuji T."/>
            <person name="Morimura K."/>
            <person name="Ikeda H."/>
            <person name="Hattori M."/>
            <person name="Beppu T."/>
        </authorList>
    </citation>
    <scope>NUCLEOTIDE SEQUENCE [LARGE SCALE GENOMIC DNA]</scope>
    <source>
        <strain evidence="4">T / IAM 14863</strain>
    </source>
</reference>
<dbReference type="OrthoDB" id="9785345at2"/>
<evidence type="ECO:0000313" key="3">
    <source>
        <dbReference type="EMBL" id="BAD42247.1"/>
    </source>
</evidence>
<dbReference type="AlphaFoldDB" id="Q67JA3"/>
<dbReference type="STRING" id="292459.STH3266"/>
<feature type="signal peptide" evidence="1">
    <location>
        <begin position="1"/>
        <end position="27"/>
    </location>
</feature>
<gene>
    <name evidence="3" type="ordered locus">STH3266</name>
</gene>
<accession>Q67JA3</accession>
<dbReference type="GO" id="GO:0016787">
    <property type="term" value="F:hydrolase activity"/>
    <property type="evidence" value="ECO:0007669"/>
    <property type="project" value="InterPro"/>
</dbReference>
<dbReference type="HOGENOM" id="CLU_053345_3_1_9"/>
<name>Q67JA3_SYMTH</name>
<organism evidence="3 4">
    <name type="scientific">Symbiobacterium thermophilum (strain DSM 24528 / JCM 14929 / IAM 14863 / T)</name>
    <dbReference type="NCBI Taxonomy" id="292459"/>
    <lineage>
        <taxon>Bacteria</taxon>
        <taxon>Bacillati</taxon>
        <taxon>Bacillota</taxon>
        <taxon>Clostridia</taxon>
        <taxon>Eubacteriales</taxon>
        <taxon>Symbiobacteriaceae</taxon>
        <taxon>Symbiobacterium</taxon>
    </lineage>
</organism>
<dbReference type="InterPro" id="IPR011105">
    <property type="entry name" value="Cell_wall_hydrolase_SleB"/>
</dbReference>
<dbReference type="KEGG" id="sth:STH3266"/>
<feature type="domain" description="Cell wall hydrolase SleB" evidence="2">
    <location>
        <begin position="56"/>
        <end position="154"/>
    </location>
</feature>
<dbReference type="eggNOG" id="COG3773">
    <property type="taxonomic scope" value="Bacteria"/>
</dbReference>
<evidence type="ECO:0000259" key="2">
    <source>
        <dbReference type="Pfam" id="PF07486"/>
    </source>
</evidence>
<dbReference type="InterPro" id="IPR042047">
    <property type="entry name" value="SleB_dom1"/>
</dbReference>
<dbReference type="Proteomes" id="UP000000417">
    <property type="component" value="Chromosome"/>
</dbReference>
<sequence length="155" mass="17067">MAVHRWLKWTAALLAAGALLLWPEATFDGHRTFAESRAAKDNLHLLAQVVCGEARGEPYEGKVAVAAVILNRTLDNRFPDSVAGVVYQTHAFESVSNGEIYKETTEECFKAARAALAGWDPSNGALYFFAPAKTSNAFIWSREQVRTIGKHIFAK</sequence>
<feature type="chain" id="PRO_5038365261" evidence="1">
    <location>
        <begin position="28"/>
        <end position="155"/>
    </location>
</feature>
<keyword evidence="1" id="KW-0732">Signal</keyword>
<dbReference type="EMBL" id="AP006840">
    <property type="protein sequence ID" value="BAD42247.1"/>
    <property type="molecule type" value="Genomic_DNA"/>
</dbReference>
<evidence type="ECO:0000313" key="4">
    <source>
        <dbReference type="Proteomes" id="UP000000417"/>
    </source>
</evidence>
<keyword evidence="4" id="KW-1185">Reference proteome</keyword>
<dbReference type="Pfam" id="PF07486">
    <property type="entry name" value="Hydrolase_2"/>
    <property type="match status" value="1"/>
</dbReference>
<proteinExistence type="predicted"/>
<protein>
    <submittedName>
        <fullName evidence="3">Group II intron-encoding maturase</fullName>
    </submittedName>
</protein>